<dbReference type="EnsemblPlants" id="KRH43615">
    <property type="protein sequence ID" value="KRH43615"/>
    <property type="gene ID" value="GLYMA_08G160600"/>
</dbReference>
<evidence type="ECO:0000256" key="1">
    <source>
        <dbReference type="SAM" id="Coils"/>
    </source>
</evidence>
<keyword evidence="1" id="KW-0175">Coiled coil</keyword>
<dbReference type="Gramene" id="KRH43615">
    <property type="protein sequence ID" value="KRH43615"/>
    <property type="gene ID" value="GLYMA_08G160600"/>
</dbReference>
<dbReference type="AlphaFoldDB" id="A0A0R0IX15"/>
<dbReference type="OMA" id="CHIFNKE"/>
<keyword evidence="4" id="KW-1185">Reference proteome</keyword>
<evidence type="ECO:0000313" key="4">
    <source>
        <dbReference type="Proteomes" id="UP000008827"/>
    </source>
</evidence>
<name>A0A0R0IX15_SOYBN</name>
<accession>A0A0R0IX15</accession>
<dbReference type="Pfam" id="PF14223">
    <property type="entry name" value="Retrotran_gag_2"/>
    <property type="match status" value="1"/>
</dbReference>
<evidence type="ECO:0000313" key="2">
    <source>
        <dbReference type="EMBL" id="KRH43615.1"/>
    </source>
</evidence>
<feature type="coiled-coil region" evidence="1">
    <location>
        <begin position="55"/>
        <end position="82"/>
    </location>
</feature>
<organism evidence="2">
    <name type="scientific">Glycine max</name>
    <name type="common">Soybean</name>
    <name type="synonym">Glycine hispida</name>
    <dbReference type="NCBI Taxonomy" id="3847"/>
    <lineage>
        <taxon>Eukaryota</taxon>
        <taxon>Viridiplantae</taxon>
        <taxon>Streptophyta</taxon>
        <taxon>Embryophyta</taxon>
        <taxon>Tracheophyta</taxon>
        <taxon>Spermatophyta</taxon>
        <taxon>Magnoliopsida</taxon>
        <taxon>eudicotyledons</taxon>
        <taxon>Gunneridae</taxon>
        <taxon>Pentapetalae</taxon>
        <taxon>rosids</taxon>
        <taxon>fabids</taxon>
        <taxon>Fabales</taxon>
        <taxon>Fabaceae</taxon>
        <taxon>Papilionoideae</taxon>
        <taxon>50 kb inversion clade</taxon>
        <taxon>NPAAA clade</taxon>
        <taxon>indigoferoid/millettioid clade</taxon>
        <taxon>Phaseoleae</taxon>
        <taxon>Glycine</taxon>
        <taxon>Glycine subgen. Soja</taxon>
    </lineage>
</organism>
<evidence type="ECO:0000313" key="3">
    <source>
        <dbReference type="EnsemblPlants" id="KRH43615"/>
    </source>
</evidence>
<dbReference type="EMBL" id="CM000841">
    <property type="protein sequence ID" value="KRH43615.1"/>
    <property type="molecule type" value="Genomic_DNA"/>
</dbReference>
<reference evidence="3" key="2">
    <citation type="submission" date="2018-02" db="UniProtKB">
        <authorList>
            <consortium name="EnsemblPlants"/>
        </authorList>
    </citation>
    <scope>IDENTIFICATION</scope>
    <source>
        <strain evidence="3">Williams 82</strain>
    </source>
</reference>
<dbReference type="PANTHER" id="PTHR35317">
    <property type="entry name" value="OS04G0629600 PROTEIN"/>
    <property type="match status" value="1"/>
</dbReference>
<reference evidence="2" key="3">
    <citation type="submission" date="2018-07" db="EMBL/GenBank/DDBJ databases">
        <title>WGS assembly of Glycine max.</title>
        <authorList>
            <person name="Schmutz J."/>
            <person name="Cannon S."/>
            <person name="Schlueter J."/>
            <person name="Ma J."/>
            <person name="Mitros T."/>
            <person name="Nelson W."/>
            <person name="Hyten D."/>
            <person name="Song Q."/>
            <person name="Thelen J."/>
            <person name="Cheng J."/>
            <person name="Xu D."/>
            <person name="Hellsten U."/>
            <person name="May G."/>
            <person name="Yu Y."/>
            <person name="Sakurai T."/>
            <person name="Umezawa T."/>
            <person name="Bhattacharyya M."/>
            <person name="Sandhu D."/>
            <person name="Valliyodan B."/>
            <person name="Lindquist E."/>
            <person name="Peto M."/>
            <person name="Grant D."/>
            <person name="Shu S."/>
            <person name="Goodstein D."/>
            <person name="Barry K."/>
            <person name="Futrell-Griggs M."/>
            <person name="Abernathy B."/>
            <person name="Du J."/>
            <person name="Tian Z."/>
            <person name="Zhu L."/>
            <person name="Gill N."/>
            <person name="Joshi T."/>
            <person name="Libault M."/>
            <person name="Sethuraman A."/>
            <person name="Zhang X."/>
            <person name="Shinozaki K."/>
            <person name="Nguyen H."/>
            <person name="Wing R."/>
            <person name="Cregan P."/>
            <person name="Specht J."/>
            <person name="Grimwood J."/>
            <person name="Rokhsar D."/>
            <person name="Stacey G."/>
            <person name="Shoemaker R."/>
            <person name="Jackson S."/>
        </authorList>
    </citation>
    <scope>NUCLEOTIDE SEQUENCE</scope>
    <source>
        <tissue evidence="2">Callus</tissue>
    </source>
</reference>
<proteinExistence type="predicted"/>
<protein>
    <recommendedName>
        <fullName evidence="5">UBN2_2 domain-containing protein</fullName>
    </recommendedName>
</protein>
<dbReference type="InParanoid" id="A0A0R0IX15"/>
<gene>
    <name evidence="2" type="ORF">GLYMA_08G160600</name>
</gene>
<dbReference type="Proteomes" id="UP000008827">
    <property type="component" value="Chromosome 8"/>
</dbReference>
<reference evidence="2 3" key="1">
    <citation type="journal article" date="2010" name="Nature">
        <title>Genome sequence of the palaeopolyploid soybean.</title>
        <authorList>
            <person name="Schmutz J."/>
            <person name="Cannon S.B."/>
            <person name="Schlueter J."/>
            <person name="Ma J."/>
            <person name="Mitros T."/>
            <person name="Nelson W."/>
            <person name="Hyten D.L."/>
            <person name="Song Q."/>
            <person name="Thelen J.J."/>
            <person name="Cheng J."/>
            <person name="Xu D."/>
            <person name="Hellsten U."/>
            <person name="May G.D."/>
            <person name="Yu Y."/>
            <person name="Sakurai T."/>
            <person name="Umezawa T."/>
            <person name="Bhattacharyya M.K."/>
            <person name="Sandhu D."/>
            <person name="Valliyodan B."/>
            <person name="Lindquist E."/>
            <person name="Peto M."/>
            <person name="Grant D."/>
            <person name="Shu S."/>
            <person name="Goodstein D."/>
            <person name="Barry K."/>
            <person name="Futrell-Griggs M."/>
            <person name="Abernathy B."/>
            <person name="Du J."/>
            <person name="Tian Z."/>
            <person name="Zhu L."/>
            <person name="Gill N."/>
            <person name="Joshi T."/>
            <person name="Libault M."/>
            <person name="Sethuraman A."/>
            <person name="Zhang X.-C."/>
            <person name="Shinozaki K."/>
            <person name="Nguyen H.T."/>
            <person name="Wing R.A."/>
            <person name="Cregan P."/>
            <person name="Specht J."/>
            <person name="Grimwood J."/>
            <person name="Rokhsar D."/>
            <person name="Stacey G."/>
            <person name="Shoemaker R.C."/>
            <person name="Jackson S.A."/>
        </authorList>
    </citation>
    <scope>NUCLEOTIDE SEQUENCE</scope>
    <source>
        <strain evidence="3">cv. Williams 82</strain>
        <tissue evidence="2">Callus</tissue>
    </source>
</reference>
<sequence length="123" mass="14299">MGLAERADDTARRRDRLCCHIFNKELTIPFFGKIVNAKIAKKAWDILKLSYKGVEKAQKSKLQSLRKEYERYEMSCSESVEQYFSCITGIVNKMMMYGEGIPDNKVVEKILRMIPMKCGDYNN</sequence>
<dbReference type="PANTHER" id="PTHR35317:SF23">
    <property type="entry name" value="OS04G0629600 PROTEIN"/>
    <property type="match status" value="1"/>
</dbReference>
<evidence type="ECO:0008006" key="5">
    <source>
        <dbReference type="Google" id="ProtNLM"/>
    </source>
</evidence>